<dbReference type="Proteomes" id="UP001151760">
    <property type="component" value="Unassembled WGS sequence"/>
</dbReference>
<dbReference type="EMBL" id="BQNB010010861">
    <property type="protein sequence ID" value="GJS82913.1"/>
    <property type="molecule type" value="Genomic_DNA"/>
</dbReference>
<sequence length="216" mass="24974">MSKGKKDKNRVFVVNLRHDSIFSPYPFSYIHGDEKQLTDFDFKGMSYDNLRELVRKMVHSPVSSLYYCKVGKTIKQGLCRLENDADVQEFLKTGYESKWVVDLYVEHHEYDPMDYKNSNDRDYESPYSSDAYCSSDDEQPILGMRYDHPEQLKLALANYGVACGYQLWFQKNDWRQLLVYCGRDVSTRRCAGSCKVGEGISKEGEGSSRNSDVSPK</sequence>
<evidence type="ECO:0000259" key="1">
    <source>
        <dbReference type="Pfam" id="PF26130"/>
    </source>
</evidence>
<dbReference type="InterPro" id="IPR058594">
    <property type="entry name" value="PB1-like_dom_pln"/>
</dbReference>
<gene>
    <name evidence="2" type="ORF">Tco_0749454</name>
</gene>
<accession>A0ABQ4Z205</accession>
<evidence type="ECO:0000313" key="2">
    <source>
        <dbReference type="EMBL" id="GJS82913.1"/>
    </source>
</evidence>
<dbReference type="Pfam" id="PF26130">
    <property type="entry name" value="PB1-like"/>
    <property type="match status" value="1"/>
</dbReference>
<comment type="caution">
    <text evidence="2">The sequence shown here is derived from an EMBL/GenBank/DDBJ whole genome shotgun (WGS) entry which is preliminary data.</text>
</comment>
<proteinExistence type="predicted"/>
<protein>
    <recommendedName>
        <fullName evidence="1">PB1-like domain-containing protein</fullName>
    </recommendedName>
</protein>
<organism evidence="2 3">
    <name type="scientific">Tanacetum coccineum</name>
    <dbReference type="NCBI Taxonomy" id="301880"/>
    <lineage>
        <taxon>Eukaryota</taxon>
        <taxon>Viridiplantae</taxon>
        <taxon>Streptophyta</taxon>
        <taxon>Embryophyta</taxon>
        <taxon>Tracheophyta</taxon>
        <taxon>Spermatophyta</taxon>
        <taxon>Magnoliopsida</taxon>
        <taxon>eudicotyledons</taxon>
        <taxon>Gunneridae</taxon>
        <taxon>Pentapetalae</taxon>
        <taxon>asterids</taxon>
        <taxon>campanulids</taxon>
        <taxon>Asterales</taxon>
        <taxon>Asteraceae</taxon>
        <taxon>Asteroideae</taxon>
        <taxon>Anthemideae</taxon>
        <taxon>Anthemidinae</taxon>
        <taxon>Tanacetum</taxon>
    </lineage>
</organism>
<reference evidence="2" key="1">
    <citation type="journal article" date="2022" name="Int. J. Mol. Sci.">
        <title>Draft Genome of Tanacetum Coccineum: Genomic Comparison of Closely Related Tanacetum-Family Plants.</title>
        <authorList>
            <person name="Yamashiro T."/>
            <person name="Shiraishi A."/>
            <person name="Nakayama K."/>
            <person name="Satake H."/>
        </authorList>
    </citation>
    <scope>NUCLEOTIDE SEQUENCE</scope>
</reference>
<reference evidence="2" key="2">
    <citation type="submission" date="2022-01" db="EMBL/GenBank/DDBJ databases">
        <authorList>
            <person name="Yamashiro T."/>
            <person name="Shiraishi A."/>
            <person name="Satake H."/>
            <person name="Nakayama K."/>
        </authorList>
    </citation>
    <scope>NUCLEOTIDE SEQUENCE</scope>
</reference>
<evidence type="ECO:0000313" key="3">
    <source>
        <dbReference type="Proteomes" id="UP001151760"/>
    </source>
</evidence>
<keyword evidence="3" id="KW-1185">Reference proteome</keyword>
<name>A0ABQ4Z205_9ASTR</name>
<feature type="domain" description="PB1-like" evidence="1">
    <location>
        <begin position="26"/>
        <end position="107"/>
    </location>
</feature>